<evidence type="ECO:0000313" key="3">
    <source>
        <dbReference type="Proteomes" id="UP001055115"/>
    </source>
</evidence>
<sequence length="94" mass="10335">MLPTYIPVQKVEGNNGIAYVYRRLGPAKGIPLVLHINVRASMGYWDPVFIRPLLSRRPVIMFDPPAIGQNSGDTQRTASESRRDLVSIAEGAAS</sequence>
<accession>A0AA37P4F8</accession>
<evidence type="ECO:0000313" key="2">
    <source>
        <dbReference type="EMBL" id="GKT41091.1"/>
    </source>
</evidence>
<dbReference type="InterPro" id="IPR029058">
    <property type="entry name" value="AB_hydrolase_fold"/>
</dbReference>
<gene>
    <name evidence="2" type="ORF">ColSpa_01272</name>
</gene>
<organism evidence="2 3">
    <name type="scientific">Colletotrichum spaethianum</name>
    <dbReference type="NCBI Taxonomy" id="700344"/>
    <lineage>
        <taxon>Eukaryota</taxon>
        <taxon>Fungi</taxon>
        <taxon>Dikarya</taxon>
        <taxon>Ascomycota</taxon>
        <taxon>Pezizomycotina</taxon>
        <taxon>Sordariomycetes</taxon>
        <taxon>Hypocreomycetidae</taxon>
        <taxon>Glomerellales</taxon>
        <taxon>Glomerellaceae</taxon>
        <taxon>Colletotrichum</taxon>
        <taxon>Colletotrichum spaethianum species complex</taxon>
    </lineage>
</organism>
<reference evidence="2 3" key="1">
    <citation type="submission" date="2022-03" db="EMBL/GenBank/DDBJ databases">
        <title>Genome data of Colletotrichum spp.</title>
        <authorList>
            <person name="Utami Y.D."/>
            <person name="Hiruma K."/>
        </authorList>
    </citation>
    <scope>NUCLEOTIDE SEQUENCE [LARGE SCALE GENOMIC DNA]</scope>
    <source>
        <strain evidence="2 3">MAFF 239500</strain>
    </source>
</reference>
<keyword evidence="3" id="KW-1185">Reference proteome</keyword>
<comment type="caution">
    <text evidence="2">The sequence shown here is derived from an EMBL/GenBank/DDBJ whole genome shotgun (WGS) entry which is preliminary data.</text>
</comment>
<proteinExistence type="predicted"/>
<protein>
    <submittedName>
        <fullName evidence="2">Uncharacterized protein</fullName>
    </submittedName>
</protein>
<dbReference type="GeneID" id="73322074"/>
<feature type="region of interest" description="Disordered" evidence="1">
    <location>
        <begin position="65"/>
        <end position="84"/>
    </location>
</feature>
<evidence type="ECO:0000256" key="1">
    <source>
        <dbReference type="SAM" id="MobiDB-lite"/>
    </source>
</evidence>
<dbReference type="SUPFAM" id="SSF53474">
    <property type="entry name" value="alpha/beta-Hydrolases"/>
    <property type="match status" value="1"/>
</dbReference>
<dbReference type="RefSeq" id="XP_049123441.1">
    <property type="nucleotide sequence ID" value="XM_049267484.1"/>
</dbReference>
<dbReference type="Proteomes" id="UP001055115">
    <property type="component" value="Unassembled WGS sequence"/>
</dbReference>
<dbReference type="Gene3D" id="3.40.50.1820">
    <property type="entry name" value="alpha/beta hydrolase"/>
    <property type="match status" value="1"/>
</dbReference>
<dbReference type="AlphaFoldDB" id="A0AA37P4F8"/>
<name>A0AA37P4F8_9PEZI</name>
<feature type="compositionally biased region" description="Polar residues" evidence="1">
    <location>
        <begin position="68"/>
        <end position="78"/>
    </location>
</feature>
<dbReference type="EMBL" id="BQXU01000002">
    <property type="protein sequence ID" value="GKT41091.1"/>
    <property type="molecule type" value="Genomic_DNA"/>
</dbReference>